<gene>
    <name evidence="10" type="ORF">BRAFLDRAFT_78927</name>
</gene>
<feature type="region of interest" description="Disordered" evidence="8">
    <location>
        <begin position="196"/>
        <end position="258"/>
    </location>
</feature>
<feature type="compositionally biased region" description="Polar residues" evidence="8">
    <location>
        <begin position="199"/>
        <end position="208"/>
    </location>
</feature>
<evidence type="ECO:0000256" key="5">
    <source>
        <dbReference type="ARBA" id="ARBA00022833"/>
    </source>
</evidence>
<comment type="subcellular location">
    <subcellularLocation>
        <location evidence="1">Nucleus</location>
    </subcellularLocation>
</comment>
<keyword evidence="6" id="KW-0539">Nucleus</keyword>
<dbReference type="GO" id="GO:0005634">
    <property type="term" value="C:nucleus"/>
    <property type="evidence" value="ECO:0007669"/>
    <property type="project" value="UniProtKB-SubCell"/>
</dbReference>
<dbReference type="PROSITE" id="PS50157">
    <property type="entry name" value="ZINC_FINGER_C2H2_2"/>
    <property type="match status" value="5"/>
</dbReference>
<evidence type="ECO:0000256" key="7">
    <source>
        <dbReference type="PROSITE-ProRule" id="PRU00042"/>
    </source>
</evidence>
<dbReference type="InterPro" id="IPR013087">
    <property type="entry name" value="Znf_C2H2_type"/>
</dbReference>
<organism>
    <name type="scientific">Branchiostoma floridae</name>
    <name type="common">Florida lancelet</name>
    <name type="synonym">Amphioxus</name>
    <dbReference type="NCBI Taxonomy" id="7739"/>
    <lineage>
        <taxon>Eukaryota</taxon>
        <taxon>Metazoa</taxon>
        <taxon>Chordata</taxon>
        <taxon>Cephalochordata</taxon>
        <taxon>Leptocardii</taxon>
        <taxon>Amphioxiformes</taxon>
        <taxon>Branchiostomatidae</taxon>
        <taxon>Branchiostoma</taxon>
    </lineage>
</organism>
<protein>
    <recommendedName>
        <fullName evidence="9">C2H2-type domain-containing protein</fullName>
    </recommendedName>
</protein>
<feature type="domain" description="C2H2-type" evidence="9">
    <location>
        <begin position="346"/>
        <end position="373"/>
    </location>
</feature>
<dbReference type="SUPFAM" id="SSF57667">
    <property type="entry name" value="beta-beta-alpha zinc fingers"/>
    <property type="match status" value="2"/>
</dbReference>
<evidence type="ECO:0000259" key="9">
    <source>
        <dbReference type="PROSITE" id="PS50157"/>
    </source>
</evidence>
<keyword evidence="3" id="KW-0677">Repeat</keyword>
<dbReference type="PANTHER" id="PTHR24394:SF29">
    <property type="entry name" value="MYONEURIN"/>
    <property type="match status" value="1"/>
</dbReference>
<evidence type="ECO:0000256" key="1">
    <source>
        <dbReference type="ARBA" id="ARBA00004123"/>
    </source>
</evidence>
<name>C3Z212_BRAFL</name>
<feature type="region of interest" description="Disordered" evidence="8">
    <location>
        <begin position="304"/>
        <end position="336"/>
    </location>
</feature>
<dbReference type="PANTHER" id="PTHR24394">
    <property type="entry name" value="ZINC FINGER PROTEIN"/>
    <property type="match status" value="1"/>
</dbReference>
<dbReference type="EMBL" id="GG666573">
    <property type="protein sequence ID" value="EEN53529.1"/>
    <property type="molecule type" value="Genomic_DNA"/>
</dbReference>
<evidence type="ECO:0000256" key="4">
    <source>
        <dbReference type="ARBA" id="ARBA00022771"/>
    </source>
</evidence>
<keyword evidence="2" id="KW-0479">Metal-binding</keyword>
<feature type="domain" description="C2H2-type" evidence="9">
    <location>
        <begin position="642"/>
        <end position="670"/>
    </location>
</feature>
<keyword evidence="4 7" id="KW-0863">Zinc-finger</keyword>
<dbReference type="GO" id="GO:0008270">
    <property type="term" value="F:zinc ion binding"/>
    <property type="evidence" value="ECO:0007669"/>
    <property type="project" value="UniProtKB-KW"/>
</dbReference>
<sequence length="722" mass="79620">MKKDVFYIFHRKVGFADEDVLTNIKQEPHDPTLDGLVDRTEVTPVNQGSCDTNTSIKQEACDPQGSQVTLIKQEACDPIPQGSQVTSIKQETCDPILQGSQVIPIKQEACDPIPQGSQVTSIKQEAFDPIPQGSQVTCTKQETCDPILLGSQVTSIKQEACDPMLQGSQVPSIKQEACDPILQGSQVTPIKQEACNPIPHSSQVTSIKQDAGDPSPQSSQVTPVGKESQTLQGDPTASHEATVAGSNLPQTSSSDDSPEYVWHAEKNTVIMTSKNNSTSTTLPTAQKCTVKEVSLGSLQVMEILPLEDNPSSSESKTSGDGDDTVSNNDAQDRMEAPLPEMSKNFCRCDICKAWFVTQHNLQCHMKIHMREVKKLKAESADQLAETRKEALSDFAKRYPFQCNLCGEHFKSVHSLGTHRGIKHNLNFTTAKTKKVPTVSSNSQIEITKSKDAGDTVTSSDNDCVEKSLAQMFGQEDAGDYRCHFCSMKFNNKIGLARHLMTAHKSRHCATCKVQIMSEEEARRHQVMHLYKQQETTGEQKSTKQNARNAKCEDKPLVVGTDQSVGLTPSKVHVGSSAAPESKRRRYLHACDVCKATFLTQHHLNCHIRIHMREMKKLKAESADQLADNRKEALSGFAKRYPFRCDVCGERFQSKHGSEMHMVVRHYQQYTTANTVKVPTVGIVPDGSLVRGPYSKQHRIISKEGGRAVVSSKACNAMSSEQH</sequence>
<reference evidence="10" key="1">
    <citation type="journal article" date="2008" name="Nature">
        <title>The amphioxus genome and the evolution of the chordate karyotype.</title>
        <authorList>
            <consortium name="US DOE Joint Genome Institute (JGI-PGF)"/>
            <person name="Putnam N.H."/>
            <person name="Butts T."/>
            <person name="Ferrier D.E.K."/>
            <person name="Furlong R.F."/>
            <person name="Hellsten U."/>
            <person name="Kawashima T."/>
            <person name="Robinson-Rechavi M."/>
            <person name="Shoguchi E."/>
            <person name="Terry A."/>
            <person name="Yu J.-K."/>
            <person name="Benito-Gutierrez E.L."/>
            <person name="Dubchak I."/>
            <person name="Garcia-Fernandez J."/>
            <person name="Gibson-Brown J.J."/>
            <person name="Grigoriev I.V."/>
            <person name="Horton A.C."/>
            <person name="de Jong P.J."/>
            <person name="Jurka J."/>
            <person name="Kapitonov V.V."/>
            <person name="Kohara Y."/>
            <person name="Kuroki Y."/>
            <person name="Lindquist E."/>
            <person name="Lucas S."/>
            <person name="Osoegawa K."/>
            <person name="Pennacchio L.A."/>
            <person name="Salamov A.A."/>
            <person name="Satou Y."/>
            <person name="Sauka-Spengler T."/>
            <person name="Schmutz J."/>
            <person name="Shin-I T."/>
            <person name="Toyoda A."/>
            <person name="Bronner-Fraser M."/>
            <person name="Fujiyama A."/>
            <person name="Holland L.Z."/>
            <person name="Holland P.W.H."/>
            <person name="Satoh N."/>
            <person name="Rokhsar D.S."/>
        </authorList>
    </citation>
    <scope>NUCLEOTIDE SEQUENCE [LARGE SCALE GENOMIC DNA]</scope>
    <source>
        <strain evidence="10">S238N-H82</strain>
        <tissue evidence="10">Testes</tissue>
    </source>
</reference>
<feature type="compositionally biased region" description="Polar residues" evidence="8">
    <location>
        <begin position="244"/>
        <end position="255"/>
    </location>
</feature>
<feature type="compositionally biased region" description="Polar residues" evidence="8">
    <location>
        <begin position="309"/>
        <end position="329"/>
    </location>
</feature>
<feature type="domain" description="C2H2-type" evidence="9">
    <location>
        <begin position="480"/>
        <end position="508"/>
    </location>
</feature>
<evidence type="ECO:0000256" key="6">
    <source>
        <dbReference type="ARBA" id="ARBA00023242"/>
    </source>
</evidence>
<feature type="domain" description="C2H2-type" evidence="9">
    <location>
        <begin position="400"/>
        <end position="423"/>
    </location>
</feature>
<evidence type="ECO:0000313" key="10">
    <source>
        <dbReference type="EMBL" id="EEN53529.1"/>
    </source>
</evidence>
<dbReference type="AlphaFoldDB" id="C3Z212"/>
<dbReference type="SMART" id="SM00355">
    <property type="entry name" value="ZnF_C2H2"/>
    <property type="match status" value="6"/>
</dbReference>
<keyword evidence="5" id="KW-0862">Zinc</keyword>
<accession>C3Z212</accession>
<evidence type="ECO:0000256" key="2">
    <source>
        <dbReference type="ARBA" id="ARBA00022723"/>
    </source>
</evidence>
<feature type="compositionally biased region" description="Polar residues" evidence="8">
    <location>
        <begin position="215"/>
        <end position="235"/>
    </location>
</feature>
<dbReference type="InterPro" id="IPR036236">
    <property type="entry name" value="Znf_C2H2_sf"/>
</dbReference>
<dbReference type="PROSITE" id="PS00028">
    <property type="entry name" value="ZINC_FINGER_C2H2_1"/>
    <property type="match status" value="5"/>
</dbReference>
<evidence type="ECO:0000256" key="3">
    <source>
        <dbReference type="ARBA" id="ARBA00022737"/>
    </source>
</evidence>
<evidence type="ECO:0000256" key="8">
    <source>
        <dbReference type="SAM" id="MobiDB-lite"/>
    </source>
</evidence>
<proteinExistence type="predicted"/>
<feature type="domain" description="C2H2-type" evidence="9">
    <location>
        <begin position="588"/>
        <end position="615"/>
    </location>
</feature>
<dbReference type="InParanoid" id="C3Z212"/>
<dbReference type="Gene3D" id="3.30.160.60">
    <property type="entry name" value="Classic Zinc Finger"/>
    <property type="match status" value="2"/>
</dbReference>